<accession>A0A543EP11</accession>
<proteinExistence type="predicted"/>
<dbReference type="Pfam" id="PF00135">
    <property type="entry name" value="COesterase"/>
    <property type="match status" value="2"/>
</dbReference>
<feature type="domain" description="Carboxylesterase type B" evidence="1">
    <location>
        <begin position="328"/>
        <end position="433"/>
    </location>
</feature>
<sequence length="446" mass="49805">MTPNQQETTIFETRFGRIVGLKENGIIRARSIRYARSERFKKPVAAEASLSSMIVSPEKIPVCPQALSPLVERMIGATPVESFEPDESTQYLSITRPERISENEKLPVVVWIHGGSHEIGCGDLATADPAQWVKEQHIIVVTVSYRLGLFGFLGGDEKRPANLGLLDIIEALKWIKNNIADLGGNENNITLLGQSSGGDAIAHLMISKGVEGLFQRLIIQSAPLGLRHKRQKMSAEFLKKTEVLKDETDVLKMMADYKTLVPSVIKYVLKAAMPFGIQYGFFPLGKEEDATEMWKKNAQKFDVLIGLNNDETAFYLKTSEALNKYFGKGFGLRLMDKTVEKTTALIYGNPARQFAQNLAAAGGNVYLFRIHSKLKDNPIGAPHCIDLPLIFGNESAWKSSELLKNIPWDRIQENGKKLRALWAEFARTGKISETSERPEILEIKKM</sequence>
<dbReference type="Gene3D" id="3.40.50.1820">
    <property type="entry name" value="alpha/beta hydrolase"/>
    <property type="match status" value="1"/>
</dbReference>
<feature type="domain" description="Carboxylesterase type B" evidence="1">
    <location>
        <begin position="9"/>
        <end position="318"/>
    </location>
</feature>
<evidence type="ECO:0000259" key="1">
    <source>
        <dbReference type="Pfam" id="PF00135"/>
    </source>
</evidence>
<reference evidence="2 3" key="1">
    <citation type="submission" date="2019-06" db="EMBL/GenBank/DDBJ databases">
        <title>Sorghum-associated microbial communities from plants grown in Nebraska, USA.</title>
        <authorList>
            <person name="Schachtman D."/>
        </authorList>
    </citation>
    <scope>NUCLEOTIDE SEQUENCE [LARGE SCALE GENOMIC DNA]</scope>
    <source>
        <strain evidence="2 3">110</strain>
    </source>
</reference>
<protein>
    <submittedName>
        <fullName evidence="2">Para-nitrobenzyl esterase</fullName>
    </submittedName>
</protein>
<comment type="caution">
    <text evidence="2">The sequence shown here is derived from an EMBL/GenBank/DDBJ whole genome shotgun (WGS) entry which is preliminary data.</text>
</comment>
<name>A0A543EP11_9FLAO</name>
<dbReference type="InterPro" id="IPR002018">
    <property type="entry name" value="CarbesteraseB"/>
</dbReference>
<evidence type="ECO:0000313" key="2">
    <source>
        <dbReference type="EMBL" id="TQM23249.1"/>
    </source>
</evidence>
<dbReference type="Proteomes" id="UP000316437">
    <property type="component" value="Unassembled WGS sequence"/>
</dbReference>
<dbReference type="EMBL" id="VFPD01000001">
    <property type="protein sequence ID" value="TQM23249.1"/>
    <property type="molecule type" value="Genomic_DNA"/>
</dbReference>
<evidence type="ECO:0000313" key="3">
    <source>
        <dbReference type="Proteomes" id="UP000316437"/>
    </source>
</evidence>
<gene>
    <name evidence="2" type="ORF">FB551_2984</name>
</gene>
<dbReference type="RefSeq" id="WP_142017981.1">
    <property type="nucleotide sequence ID" value="NZ_VFPD01000001.1"/>
</dbReference>
<organism evidence="2 3">
    <name type="scientific">Chryseobacterium aquifrigidense</name>
    <dbReference type="NCBI Taxonomy" id="558021"/>
    <lineage>
        <taxon>Bacteria</taxon>
        <taxon>Pseudomonadati</taxon>
        <taxon>Bacteroidota</taxon>
        <taxon>Flavobacteriia</taxon>
        <taxon>Flavobacteriales</taxon>
        <taxon>Weeksellaceae</taxon>
        <taxon>Chryseobacterium group</taxon>
        <taxon>Chryseobacterium</taxon>
    </lineage>
</organism>
<dbReference type="SUPFAM" id="SSF53474">
    <property type="entry name" value="alpha/beta-Hydrolases"/>
    <property type="match status" value="1"/>
</dbReference>
<dbReference type="AlphaFoldDB" id="A0A543EP11"/>
<dbReference type="InterPro" id="IPR050309">
    <property type="entry name" value="Type-B_Carboxylest/Lipase"/>
</dbReference>
<keyword evidence="3" id="KW-1185">Reference proteome</keyword>
<dbReference type="PANTHER" id="PTHR11559">
    <property type="entry name" value="CARBOXYLESTERASE"/>
    <property type="match status" value="1"/>
</dbReference>
<dbReference type="InterPro" id="IPR029058">
    <property type="entry name" value="AB_hydrolase_fold"/>
</dbReference>